<evidence type="ECO:0000256" key="3">
    <source>
        <dbReference type="ARBA" id="ARBA00022448"/>
    </source>
</evidence>
<evidence type="ECO:0000256" key="6">
    <source>
        <dbReference type="ARBA" id="ARBA00022927"/>
    </source>
</evidence>
<dbReference type="PANTHER" id="PTHR33909:SF1">
    <property type="entry name" value="SEC TRANSLOCON ACCESSORY COMPLEX SUBUNIT YAJC"/>
    <property type="match status" value="1"/>
</dbReference>
<dbReference type="GO" id="GO:0015031">
    <property type="term" value="P:protein transport"/>
    <property type="evidence" value="ECO:0007669"/>
    <property type="project" value="UniProtKB-KW"/>
</dbReference>
<evidence type="ECO:0000256" key="8">
    <source>
        <dbReference type="ARBA" id="ARBA00023010"/>
    </source>
</evidence>
<keyword evidence="12" id="KW-1185">Reference proteome</keyword>
<keyword evidence="6" id="KW-0653">Protein transport</keyword>
<keyword evidence="9" id="KW-0472">Membrane</keyword>
<keyword evidence="4" id="KW-1003">Cell membrane</keyword>
<dbReference type="AlphaFoldDB" id="A0A3S9PVU7"/>
<sequence length="119" mass="12934">MEFIILMVVFGGFMILMSRSSKKMQAKAAEQRESALVVGNTVVTQTGMIGQIVDIDGGVVTLESASGDETQWLSNAINSVIEPPYEHTYAEDDSDDEDAESGFDGLSPRDSDLDRPSDR</sequence>
<accession>A0A3S9PVU7</accession>
<dbReference type="SMART" id="SM01323">
    <property type="entry name" value="YajC"/>
    <property type="match status" value="1"/>
</dbReference>
<keyword evidence="5" id="KW-0812">Transmembrane</keyword>
<comment type="similarity">
    <text evidence="2">Belongs to the YajC family.</text>
</comment>
<evidence type="ECO:0000256" key="4">
    <source>
        <dbReference type="ARBA" id="ARBA00022475"/>
    </source>
</evidence>
<dbReference type="OrthoDB" id="3267178at2"/>
<evidence type="ECO:0000256" key="10">
    <source>
        <dbReference type="SAM" id="MobiDB-lite"/>
    </source>
</evidence>
<evidence type="ECO:0000313" key="12">
    <source>
        <dbReference type="Proteomes" id="UP000280344"/>
    </source>
</evidence>
<evidence type="ECO:0000256" key="1">
    <source>
        <dbReference type="ARBA" id="ARBA00004162"/>
    </source>
</evidence>
<keyword evidence="7" id="KW-1133">Transmembrane helix</keyword>
<feature type="region of interest" description="Disordered" evidence="10">
    <location>
        <begin position="83"/>
        <end position="119"/>
    </location>
</feature>
<evidence type="ECO:0000256" key="7">
    <source>
        <dbReference type="ARBA" id="ARBA00022989"/>
    </source>
</evidence>
<proteinExistence type="inferred from homology"/>
<dbReference type="Pfam" id="PF02699">
    <property type="entry name" value="YajC"/>
    <property type="match status" value="1"/>
</dbReference>
<dbReference type="PANTHER" id="PTHR33909">
    <property type="entry name" value="SEC TRANSLOCON ACCESSORY COMPLEX SUBUNIT YAJC"/>
    <property type="match status" value="1"/>
</dbReference>
<dbReference type="NCBIfam" id="TIGR00739">
    <property type="entry name" value="yajC"/>
    <property type="match status" value="1"/>
</dbReference>
<evidence type="ECO:0000256" key="5">
    <source>
        <dbReference type="ARBA" id="ARBA00022692"/>
    </source>
</evidence>
<comment type="subcellular location">
    <subcellularLocation>
        <location evidence="1">Cell membrane</location>
        <topology evidence="1">Single-pass membrane protein</topology>
    </subcellularLocation>
</comment>
<gene>
    <name evidence="11" type="primary">yajC</name>
    <name evidence="11" type="ORF">EJ997_03030</name>
</gene>
<reference evidence="11 12" key="1">
    <citation type="submission" date="2018-12" db="EMBL/GenBank/DDBJ databases">
        <title>Complete genome sequence of Flaviflexus sp. H23T48.</title>
        <authorList>
            <person name="Bae J.-W."/>
            <person name="Lee J.-Y."/>
        </authorList>
    </citation>
    <scope>NUCLEOTIDE SEQUENCE [LARGE SCALE GENOMIC DNA]</scope>
    <source>
        <strain evidence="11 12">H23T48</strain>
    </source>
</reference>
<dbReference type="GO" id="GO:0005886">
    <property type="term" value="C:plasma membrane"/>
    <property type="evidence" value="ECO:0007669"/>
    <property type="project" value="UniProtKB-SubCell"/>
</dbReference>
<organism evidence="11 12">
    <name type="scientific">Flaviflexus ciconiae</name>
    <dbReference type="NCBI Taxonomy" id="2496867"/>
    <lineage>
        <taxon>Bacteria</taxon>
        <taxon>Bacillati</taxon>
        <taxon>Actinomycetota</taxon>
        <taxon>Actinomycetes</taxon>
        <taxon>Actinomycetales</taxon>
        <taxon>Actinomycetaceae</taxon>
        <taxon>Flaviflexus</taxon>
    </lineage>
</organism>
<evidence type="ECO:0000313" key="11">
    <source>
        <dbReference type="EMBL" id="AZQ76465.1"/>
    </source>
</evidence>
<keyword evidence="3" id="KW-0813">Transport</keyword>
<dbReference type="Proteomes" id="UP000280344">
    <property type="component" value="Chromosome"/>
</dbReference>
<dbReference type="InterPro" id="IPR003849">
    <property type="entry name" value="Preprotein_translocase_YajC"/>
</dbReference>
<dbReference type="EMBL" id="CP034593">
    <property type="protein sequence ID" value="AZQ76465.1"/>
    <property type="molecule type" value="Genomic_DNA"/>
</dbReference>
<keyword evidence="8" id="KW-0811">Translocation</keyword>
<evidence type="ECO:0000256" key="9">
    <source>
        <dbReference type="ARBA" id="ARBA00023136"/>
    </source>
</evidence>
<dbReference type="KEGG" id="flh:EJ997_03030"/>
<feature type="compositionally biased region" description="Acidic residues" evidence="10">
    <location>
        <begin position="91"/>
        <end position="101"/>
    </location>
</feature>
<protein>
    <submittedName>
        <fullName evidence="11">Preprotein translocase subunit YajC</fullName>
    </submittedName>
</protein>
<feature type="compositionally biased region" description="Basic and acidic residues" evidence="10">
    <location>
        <begin position="107"/>
        <end position="119"/>
    </location>
</feature>
<name>A0A3S9PVU7_9ACTO</name>
<evidence type="ECO:0000256" key="2">
    <source>
        <dbReference type="ARBA" id="ARBA00006742"/>
    </source>
</evidence>
<dbReference type="RefSeq" id="WP_126703273.1">
    <property type="nucleotide sequence ID" value="NZ_CP034593.1"/>
</dbReference>